<name>A0A194XSW1_MOLSC</name>
<dbReference type="RefSeq" id="XP_018077172.1">
    <property type="nucleotide sequence ID" value="XM_018222167.1"/>
</dbReference>
<dbReference type="Proteomes" id="UP000070700">
    <property type="component" value="Unassembled WGS sequence"/>
</dbReference>
<organism evidence="1 2">
    <name type="scientific">Mollisia scopiformis</name>
    <name type="common">Conifer needle endophyte fungus</name>
    <name type="synonym">Phialocephala scopiformis</name>
    <dbReference type="NCBI Taxonomy" id="149040"/>
    <lineage>
        <taxon>Eukaryota</taxon>
        <taxon>Fungi</taxon>
        <taxon>Dikarya</taxon>
        <taxon>Ascomycota</taxon>
        <taxon>Pezizomycotina</taxon>
        <taxon>Leotiomycetes</taxon>
        <taxon>Helotiales</taxon>
        <taxon>Mollisiaceae</taxon>
        <taxon>Mollisia</taxon>
    </lineage>
</organism>
<dbReference type="InParanoid" id="A0A194XSW1"/>
<dbReference type="InterPro" id="IPR053175">
    <property type="entry name" value="DHMBA_Reg_Transcription_Factor"/>
</dbReference>
<sequence length="449" mass="49954">MTTTGKPPGPQVLKTVVLDPKASALQIYGRSHSPVVKSASPSKSLSLDLDNVALAYFLSYHIVVGSGILDRGQYEFLPELLASQQHVDPALHHSLNAAGFAAFANSHGIVSMLHKSRVECNSAIRALHTALQSPETAAKDSTLVAAMLLSTFETVTYVYHQDVESCLDQITGGLALLKIRGPRSLNTRPGRQMFLQAYSLVVAACMQREHAVPPTLFDLRNNIKPSLDQDSCSWQILDLMVQFTNLSASLKNNSHQETDRSSYVLSAATQLDNEFQAIASELRSTFRYEIFRYSHSSLVYNGIYHVYDDAWTIRYWNYLRLCRILLQKMVLDNCHPSLDPTPARYQSISTTIIQLSIDVCATVAQHAGYLPLLQHQQLLSRELLNQNASQPEAGPYTAGIYSLLHPLFVIGKMKITPMEQKEWIISQLEYLGRLSGISQAMAAMEVMKL</sequence>
<evidence type="ECO:0000313" key="2">
    <source>
        <dbReference type="Proteomes" id="UP000070700"/>
    </source>
</evidence>
<proteinExistence type="predicted"/>
<dbReference type="PANTHER" id="PTHR38791">
    <property type="entry name" value="ZN(II)2CYS6 TRANSCRIPTION FACTOR (EUROFUNG)-RELATED-RELATED"/>
    <property type="match status" value="1"/>
</dbReference>
<dbReference type="KEGG" id="psco:LY89DRAFT_777846"/>
<dbReference type="Pfam" id="PF11951">
    <property type="entry name" value="Fungal_trans_2"/>
    <property type="match status" value="1"/>
</dbReference>
<accession>A0A194XSW1</accession>
<dbReference type="EMBL" id="KQ947406">
    <property type="protein sequence ID" value="KUJ22817.1"/>
    <property type="molecule type" value="Genomic_DNA"/>
</dbReference>
<reference evidence="1 2" key="1">
    <citation type="submission" date="2015-10" db="EMBL/GenBank/DDBJ databases">
        <title>Full genome of DAOMC 229536 Phialocephala scopiformis, a fungal endophyte of spruce producing the potent anti-insectan compound rugulosin.</title>
        <authorList>
            <consortium name="DOE Joint Genome Institute"/>
            <person name="Walker A.K."/>
            <person name="Frasz S.L."/>
            <person name="Seifert K.A."/>
            <person name="Miller J.D."/>
            <person name="Mondo S.J."/>
            <person name="Labutti K."/>
            <person name="Lipzen A."/>
            <person name="Dockter R."/>
            <person name="Kennedy M."/>
            <person name="Grigoriev I.V."/>
            <person name="Spatafora J.W."/>
        </authorList>
    </citation>
    <scope>NUCLEOTIDE SEQUENCE [LARGE SCALE GENOMIC DNA]</scope>
    <source>
        <strain evidence="1 2">CBS 120377</strain>
    </source>
</reference>
<gene>
    <name evidence="1" type="ORF">LY89DRAFT_777846</name>
</gene>
<keyword evidence="2" id="KW-1185">Reference proteome</keyword>
<protein>
    <submittedName>
        <fullName evidence="1">Uncharacterized protein</fullName>
    </submittedName>
</protein>
<evidence type="ECO:0000313" key="1">
    <source>
        <dbReference type="EMBL" id="KUJ22817.1"/>
    </source>
</evidence>
<dbReference type="OrthoDB" id="5429770at2759"/>
<dbReference type="GeneID" id="28831893"/>
<dbReference type="InterPro" id="IPR021858">
    <property type="entry name" value="Fun_TF"/>
</dbReference>
<dbReference type="AlphaFoldDB" id="A0A194XSW1"/>